<sequence length="253" mass="29660">MPYPIAKLQYGLRCRLSELTTPAERYNLQVAAGNPSICPPKLQTFTKILDFCHIFTTDDELMLSYNNDFVLHNVTVKENALFHIASEVCTVYLHRITSSLRNNFIFQARALRLLKYSFISVTAQPIDFTDVLPAFHELRKLHIESDVPYSWMEDVLRYQKQKLEVMSIVCFSDRITKNWDDEVFVKFLTAQNSDFHLIVTVTDPKPFDNTFLAWFDDLDKRLVSNKNDSYPYHRMTVNTMYGSCNTFYLPHRQ</sequence>
<evidence type="ECO:0000313" key="2">
    <source>
        <dbReference type="WBParaSite" id="Pan_g10483.t1"/>
    </source>
</evidence>
<accession>A0A7E4UMC6</accession>
<dbReference type="WBParaSite" id="Pan_g10483.t1">
    <property type="protein sequence ID" value="Pan_g10483.t1"/>
    <property type="gene ID" value="Pan_g10483"/>
</dbReference>
<protein>
    <submittedName>
        <fullName evidence="2">F-box domain-containing protein</fullName>
    </submittedName>
</protein>
<name>A0A7E4UMC6_PANRE</name>
<proteinExistence type="predicted"/>
<reference evidence="2" key="2">
    <citation type="submission" date="2020-10" db="UniProtKB">
        <authorList>
            <consortium name="WormBaseParasite"/>
        </authorList>
    </citation>
    <scope>IDENTIFICATION</scope>
</reference>
<organism evidence="1 2">
    <name type="scientific">Panagrellus redivivus</name>
    <name type="common">Microworm</name>
    <dbReference type="NCBI Taxonomy" id="6233"/>
    <lineage>
        <taxon>Eukaryota</taxon>
        <taxon>Metazoa</taxon>
        <taxon>Ecdysozoa</taxon>
        <taxon>Nematoda</taxon>
        <taxon>Chromadorea</taxon>
        <taxon>Rhabditida</taxon>
        <taxon>Tylenchina</taxon>
        <taxon>Panagrolaimomorpha</taxon>
        <taxon>Panagrolaimoidea</taxon>
        <taxon>Panagrolaimidae</taxon>
        <taxon>Panagrellus</taxon>
    </lineage>
</organism>
<dbReference type="AlphaFoldDB" id="A0A7E4UMC6"/>
<dbReference type="Proteomes" id="UP000492821">
    <property type="component" value="Unassembled WGS sequence"/>
</dbReference>
<evidence type="ECO:0000313" key="1">
    <source>
        <dbReference type="Proteomes" id="UP000492821"/>
    </source>
</evidence>
<keyword evidence="1" id="KW-1185">Reference proteome</keyword>
<reference evidence="1" key="1">
    <citation type="journal article" date="2013" name="Genetics">
        <title>The draft genome and transcriptome of Panagrellus redivivus are shaped by the harsh demands of a free-living lifestyle.</title>
        <authorList>
            <person name="Srinivasan J."/>
            <person name="Dillman A.R."/>
            <person name="Macchietto M.G."/>
            <person name="Heikkinen L."/>
            <person name="Lakso M."/>
            <person name="Fracchia K.M."/>
            <person name="Antoshechkin I."/>
            <person name="Mortazavi A."/>
            <person name="Wong G."/>
            <person name="Sternberg P.W."/>
        </authorList>
    </citation>
    <scope>NUCLEOTIDE SEQUENCE [LARGE SCALE GENOMIC DNA]</scope>
    <source>
        <strain evidence="1">MT8872</strain>
    </source>
</reference>